<sequence length="103" mass="11387">MAGQPWQASLENPPAAQEVVLQSPLRIYAQTAYSVKFGASTVSSSADYRAKFPVSTYDDYKPRIERVRAGENELLLHETALGWAITHGITKDETKFIPMTATV</sequence>
<dbReference type="PANTHER" id="PTHR31901:SF9">
    <property type="entry name" value="GH3 DOMAIN-CONTAINING PROTEIN"/>
    <property type="match status" value="1"/>
</dbReference>
<name>A0A1Y6K3W8_9CHLR</name>
<dbReference type="GO" id="GO:0016881">
    <property type="term" value="F:acid-amino acid ligase activity"/>
    <property type="evidence" value="ECO:0007669"/>
    <property type="project" value="TreeGrafter"/>
</dbReference>
<accession>A0A1Y6K3W8</accession>
<dbReference type="GO" id="GO:0005737">
    <property type="term" value="C:cytoplasm"/>
    <property type="evidence" value="ECO:0007669"/>
    <property type="project" value="TreeGrafter"/>
</dbReference>
<evidence type="ECO:0000313" key="2">
    <source>
        <dbReference type="Proteomes" id="UP000195514"/>
    </source>
</evidence>
<dbReference type="EMBL" id="LT859958">
    <property type="protein sequence ID" value="SMX53279.1"/>
    <property type="molecule type" value="Genomic_DNA"/>
</dbReference>
<dbReference type="PANTHER" id="PTHR31901">
    <property type="entry name" value="GH3 DOMAIN-CONTAINING PROTEIN"/>
    <property type="match status" value="1"/>
</dbReference>
<reference evidence="2" key="1">
    <citation type="submission" date="2017-05" db="EMBL/GenBank/DDBJ databases">
        <authorList>
            <person name="Kirkegaard R."/>
            <person name="Mcilroy J S."/>
        </authorList>
    </citation>
    <scope>NUCLEOTIDE SEQUENCE [LARGE SCALE GENOMIC DNA]</scope>
</reference>
<dbReference type="Proteomes" id="UP000195514">
    <property type="component" value="Chromosome I"/>
</dbReference>
<dbReference type="InterPro" id="IPR004993">
    <property type="entry name" value="GH3"/>
</dbReference>
<dbReference type="RefSeq" id="WP_087861227.1">
    <property type="nucleotide sequence ID" value="NZ_LT859958.1"/>
</dbReference>
<organism evidence="1 2">
    <name type="scientific">Candidatus Brevifilum fermentans</name>
    <dbReference type="NCBI Taxonomy" id="1986204"/>
    <lineage>
        <taxon>Bacteria</taxon>
        <taxon>Bacillati</taxon>
        <taxon>Chloroflexota</taxon>
        <taxon>Anaerolineae</taxon>
        <taxon>Anaerolineales</taxon>
        <taxon>Anaerolineaceae</taxon>
        <taxon>Candidatus Brevifilum</taxon>
    </lineage>
</organism>
<proteinExistence type="predicted"/>
<dbReference type="KEGG" id="abat:CFX1CAM_0213"/>
<dbReference type="OrthoDB" id="614636at2"/>
<dbReference type="Pfam" id="PF03321">
    <property type="entry name" value="GH3"/>
    <property type="match status" value="1"/>
</dbReference>
<keyword evidence="2" id="KW-1185">Reference proteome</keyword>
<protein>
    <submittedName>
        <fullName evidence="1">Uncharacterized protein</fullName>
    </submittedName>
</protein>
<evidence type="ECO:0000313" key="1">
    <source>
        <dbReference type="EMBL" id="SMX53279.1"/>
    </source>
</evidence>
<gene>
    <name evidence="1" type="ORF">CFX1CAM_0213</name>
</gene>
<dbReference type="AlphaFoldDB" id="A0A1Y6K3W8"/>